<dbReference type="Pfam" id="PF08439">
    <property type="entry name" value="Peptidase_M3_N"/>
    <property type="match status" value="1"/>
</dbReference>
<keyword evidence="4 6" id="KW-0862">Zinc</keyword>
<dbReference type="RefSeq" id="WP_280101644.1">
    <property type="nucleotide sequence ID" value="NZ_CP122979.1"/>
</dbReference>
<evidence type="ECO:0000256" key="6">
    <source>
        <dbReference type="RuleBase" id="RU368091"/>
    </source>
</evidence>
<evidence type="ECO:0000313" key="9">
    <source>
        <dbReference type="EMBL" id="WGI36343.1"/>
    </source>
</evidence>
<evidence type="ECO:0000256" key="3">
    <source>
        <dbReference type="ARBA" id="ARBA00022801"/>
    </source>
</evidence>
<sequence>MLYKKYKDIPEKYKFDLEDLLENQTIEKLIEKYIFLKKDEIKYKDSKYETAESFLYFKNIEKQNELLYNKIYNYVSNKLNINNVDPYFNKISEEFEIELDKINKELGSETNRAIKNIDKLTLWMNLPEFKNYRNDIKALIEFKQHKLSDEIEEYLLRVAKADADFSEIFQILTDVEMDFGYAISSKNKKIKITEGNYFQLLKSKDKLIRKTTYHNYLDAFYKNRESLTRILKNQFTKISVEAKERKYQSAVNFLTSDDKVNSDILLNLYENIKKLKPLVTKFYKYKKLFYQKKFNETPKSYDMNVDLVKVKNNYSVEQAQEIILKALKPMGEEYINICQKMFKDRWIDYFNVENKTSGAYSIDNTYGLNKIYISMNWNNTWESVSTLAHEIGHSLHSYFSNQNQPYELADYPIILAEIASTFNELMLNDYLFNNSNNKKIKFKVLEQSISDFISTVIKQTFWSNYEFQIYNLIDNNHALSSFKDFEQVYNEIEKQYFSSKNRDYKNSVFAIAVPHFYYDFYVYKYAIGYIVANHFFTRYKEKGISEIENYFTKFLTQGGSDWPLQILLNSNIDLSKNNFYQNSFKQFKKNIENYIKIGKELFKN</sequence>
<dbReference type="CDD" id="cd09608">
    <property type="entry name" value="M3B_PepF"/>
    <property type="match status" value="1"/>
</dbReference>
<dbReference type="InterPro" id="IPR001567">
    <property type="entry name" value="Pept_M3A_M3B_dom"/>
</dbReference>
<dbReference type="Gene3D" id="1.20.140.70">
    <property type="entry name" value="Oligopeptidase f, N-terminal domain"/>
    <property type="match status" value="1"/>
</dbReference>
<evidence type="ECO:0000256" key="2">
    <source>
        <dbReference type="ARBA" id="ARBA00022723"/>
    </source>
</evidence>
<dbReference type="PANTHER" id="PTHR11804:SF84">
    <property type="entry name" value="SACCHAROLYSIN"/>
    <property type="match status" value="1"/>
</dbReference>
<dbReference type="EMBL" id="CP122979">
    <property type="protein sequence ID" value="WGI36343.1"/>
    <property type="molecule type" value="Genomic_DNA"/>
</dbReference>
<evidence type="ECO:0000259" key="8">
    <source>
        <dbReference type="Pfam" id="PF08439"/>
    </source>
</evidence>
<dbReference type="Pfam" id="PF01432">
    <property type="entry name" value="Peptidase_M3"/>
    <property type="match status" value="1"/>
</dbReference>
<evidence type="ECO:0000259" key="7">
    <source>
        <dbReference type="Pfam" id="PF01432"/>
    </source>
</evidence>
<dbReference type="InterPro" id="IPR045090">
    <property type="entry name" value="Pept_M3A_M3B"/>
</dbReference>
<dbReference type="InterPro" id="IPR042088">
    <property type="entry name" value="OligoPept_F_C"/>
</dbReference>
<protein>
    <recommendedName>
        <fullName evidence="6">Oligopeptidase F</fullName>
        <ecNumber evidence="6">3.4.24.-</ecNumber>
    </recommendedName>
</protein>
<keyword evidence="3 6" id="KW-0378">Hydrolase</keyword>
<comment type="function">
    <text evidence="6">Has oligopeptidase activity and degrades a variety of small bioactive peptides.</text>
</comment>
<dbReference type="InterPro" id="IPR004438">
    <property type="entry name" value="Peptidase_M3B"/>
</dbReference>
<dbReference type="NCBIfam" id="TIGR00181">
    <property type="entry name" value="pepF"/>
    <property type="match status" value="1"/>
</dbReference>
<feature type="domain" description="Oligopeptidase F N-terminal" evidence="8">
    <location>
        <begin position="118"/>
        <end position="179"/>
    </location>
</feature>
<keyword evidence="1 6" id="KW-0645">Protease</keyword>
<keyword evidence="5 6" id="KW-0482">Metalloprotease</keyword>
<comment type="cofactor">
    <cofactor evidence="6">
        <name>Zn(2+)</name>
        <dbReference type="ChEBI" id="CHEBI:29105"/>
    </cofactor>
    <text evidence="6">Binds 1 zinc ion.</text>
</comment>
<dbReference type="Proteomes" id="UP001179842">
    <property type="component" value="Chromosome"/>
</dbReference>
<evidence type="ECO:0000256" key="1">
    <source>
        <dbReference type="ARBA" id="ARBA00022670"/>
    </source>
</evidence>
<accession>A0ABY8LUX0</accession>
<reference evidence="9" key="1">
    <citation type="submission" date="2023-04" db="EMBL/GenBank/DDBJ databases">
        <title>Completed genome of Mycoplasma lagogenitalium type strain 12MS.</title>
        <authorList>
            <person name="Spergser J."/>
        </authorList>
    </citation>
    <scope>NUCLEOTIDE SEQUENCE</scope>
    <source>
        <strain evidence="9">12MS</strain>
    </source>
</reference>
<evidence type="ECO:0000313" key="10">
    <source>
        <dbReference type="Proteomes" id="UP001179842"/>
    </source>
</evidence>
<comment type="similarity">
    <text evidence="6">Belongs to the peptidase M3B family.</text>
</comment>
<dbReference type="InterPro" id="IPR013647">
    <property type="entry name" value="OligopepF_N_dom"/>
</dbReference>
<dbReference type="Gene3D" id="1.10.1370.20">
    <property type="entry name" value="Oligoendopeptidase f, C-terminal domain"/>
    <property type="match status" value="1"/>
</dbReference>
<evidence type="ECO:0000256" key="4">
    <source>
        <dbReference type="ARBA" id="ARBA00022833"/>
    </source>
</evidence>
<dbReference type="EC" id="3.4.24.-" evidence="6"/>
<name>A0ABY8LUX0_9BACT</name>
<evidence type="ECO:0000256" key="5">
    <source>
        <dbReference type="ARBA" id="ARBA00023049"/>
    </source>
</evidence>
<dbReference type="SUPFAM" id="SSF55486">
    <property type="entry name" value="Metalloproteases ('zincins'), catalytic domain"/>
    <property type="match status" value="1"/>
</dbReference>
<keyword evidence="10" id="KW-1185">Reference proteome</keyword>
<feature type="domain" description="Peptidase M3A/M3B catalytic" evidence="7">
    <location>
        <begin position="200"/>
        <end position="584"/>
    </location>
</feature>
<gene>
    <name evidence="9" type="primary">pepF</name>
    <name evidence="9" type="ORF">QEG99_02590</name>
</gene>
<keyword evidence="2 6" id="KW-0479">Metal-binding</keyword>
<proteinExistence type="inferred from homology"/>
<dbReference type="PANTHER" id="PTHR11804">
    <property type="entry name" value="PROTEASE M3 THIMET OLIGOPEPTIDASE-RELATED"/>
    <property type="match status" value="1"/>
</dbReference>
<organism evidence="9 10">
    <name type="scientific">Mesomycoplasma lagogenitalium</name>
    <dbReference type="NCBI Taxonomy" id="171286"/>
    <lineage>
        <taxon>Bacteria</taxon>
        <taxon>Bacillati</taxon>
        <taxon>Mycoplasmatota</taxon>
        <taxon>Mycoplasmoidales</taxon>
        <taxon>Metamycoplasmataceae</taxon>
        <taxon>Mesomycoplasma</taxon>
    </lineage>
</organism>